<dbReference type="Proteomes" id="UP001209570">
    <property type="component" value="Unassembled WGS sequence"/>
</dbReference>
<dbReference type="InterPro" id="IPR003439">
    <property type="entry name" value="ABC_transporter-like_ATP-bd"/>
</dbReference>
<gene>
    <name evidence="11" type="ORF">P43SY_002435</name>
</gene>
<evidence type="ECO:0000259" key="10">
    <source>
        <dbReference type="Pfam" id="PF12698"/>
    </source>
</evidence>
<evidence type="ECO:0000256" key="8">
    <source>
        <dbReference type="SAM" id="Phobius"/>
    </source>
</evidence>
<proteinExistence type="predicted"/>
<evidence type="ECO:0000256" key="4">
    <source>
        <dbReference type="ARBA" id="ARBA00022737"/>
    </source>
</evidence>
<accession>A0AAD5M3Z8</accession>
<keyword evidence="6 8" id="KW-0472">Membrane</keyword>
<sequence length="355" mass="39053">MADSLSVSPQPNDQLMTDATQAPPTERRGQDRPAGPVGSKFRFERQPEHNSKHQQLVSGVNLVAFWLANYVWDLLIYCIPGGVALILIQAYDLAALTGSSECLGCASNTFTAVVVLFVLFGFAICPYAYCWSFVFREHASAQTKMILINFLVGLGFLIVSFVLDVIDNNTATDVNRVLKWLYRLSPIYCLCNGYEIIFLVIDAILYLVLAVVIDYALTFPKAKAMITADPQIEVAKETEDEDVAAEAERVACGGADQDVIRLERLRKVYKDGQKIAVKNLSFGLKRGECFGFLGINGAGKTTTMKMLTGDISSLCIREYSVSQTTLEQIFNAFASQQKVGQVIPSTPTDEAGPHF</sequence>
<organism evidence="11 12">
    <name type="scientific">Pythium insidiosum</name>
    <name type="common">Pythiosis disease agent</name>
    <dbReference type="NCBI Taxonomy" id="114742"/>
    <lineage>
        <taxon>Eukaryota</taxon>
        <taxon>Sar</taxon>
        <taxon>Stramenopiles</taxon>
        <taxon>Oomycota</taxon>
        <taxon>Peronosporomycetes</taxon>
        <taxon>Pythiales</taxon>
        <taxon>Pythiaceae</taxon>
        <taxon>Pythium</taxon>
    </lineage>
</organism>
<protein>
    <recommendedName>
        <fullName evidence="13">ABC transporter domain-containing protein</fullName>
    </recommendedName>
</protein>
<feature type="domain" description="ABC transporter" evidence="9">
    <location>
        <begin position="277"/>
        <end position="312"/>
    </location>
</feature>
<evidence type="ECO:0000256" key="3">
    <source>
        <dbReference type="ARBA" id="ARBA00022692"/>
    </source>
</evidence>
<evidence type="ECO:0000259" key="9">
    <source>
        <dbReference type="Pfam" id="PF00005"/>
    </source>
</evidence>
<dbReference type="SUPFAM" id="SSF52540">
    <property type="entry name" value="P-loop containing nucleoside triphosphate hydrolases"/>
    <property type="match status" value="1"/>
</dbReference>
<comment type="caution">
    <text evidence="11">The sequence shown here is derived from an EMBL/GenBank/DDBJ whole genome shotgun (WGS) entry which is preliminary data.</text>
</comment>
<dbReference type="Gene3D" id="3.40.50.300">
    <property type="entry name" value="P-loop containing nucleotide triphosphate hydrolases"/>
    <property type="match status" value="1"/>
</dbReference>
<comment type="subcellular location">
    <subcellularLocation>
        <location evidence="1">Membrane</location>
        <topology evidence="1">Multi-pass membrane protein</topology>
    </subcellularLocation>
</comment>
<feature type="compositionally biased region" description="Polar residues" evidence="7">
    <location>
        <begin position="1"/>
        <end position="23"/>
    </location>
</feature>
<dbReference type="EMBL" id="JAKCXM010000078">
    <property type="protein sequence ID" value="KAJ0403620.1"/>
    <property type="molecule type" value="Genomic_DNA"/>
</dbReference>
<evidence type="ECO:0000256" key="7">
    <source>
        <dbReference type="SAM" id="MobiDB-lite"/>
    </source>
</evidence>
<keyword evidence="12" id="KW-1185">Reference proteome</keyword>
<evidence type="ECO:0000313" key="12">
    <source>
        <dbReference type="Proteomes" id="UP001209570"/>
    </source>
</evidence>
<dbReference type="InterPro" id="IPR026082">
    <property type="entry name" value="ABCA"/>
</dbReference>
<dbReference type="GO" id="GO:0016887">
    <property type="term" value="F:ATP hydrolysis activity"/>
    <property type="evidence" value="ECO:0007669"/>
    <property type="project" value="InterPro"/>
</dbReference>
<dbReference type="InterPro" id="IPR013525">
    <property type="entry name" value="ABC2_TM"/>
</dbReference>
<dbReference type="AlphaFoldDB" id="A0AAD5M3Z8"/>
<dbReference type="Pfam" id="PF12698">
    <property type="entry name" value="ABC2_membrane_3"/>
    <property type="match status" value="1"/>
</dbReference>
<evidence type="ECO:0000256" key="1">
    <source>
        <dbReference type="ARBA" id="ARBA00004141"/>
    </source>
</evidence>
<keyword evidence="3 8" id="KW-0812">Transmembrane</keyword>
<feature type="region of interest" description="Disordered" evidence="7">
    <location>
        <begin position="1"/>
        <end position="41"/>
    </location>
</feature>
<feature type="transmembrane region" description="Helical" evidence="8">
    <location>
        <begin position="196"/>
        <end position="217"/>
    </location>
</feature>
<evidence type="ECO:0008006" key="13">
    <source>
        <dbReference type="Google" id="ProtNLM"/>
    </source>
</evidence>
<evidence type="ECO:0000313" key="11">
    <source>
        <dbReference type="EMBL" id="KAJ0403620.1"/>
    </source>
</evidence>
<feature type="transmembrane region" description="Helical" evidence="8">
    <location>
        <begin position="146"/>
        <end position="166"/>
    </location>
</feature>
<name>A0AAD5M3Z8_PYTIN</name>
<dbReference type="GO" id="GO:0005319">
    <property type="term" value="F:lipid transporter activity"/>
    <property type="evidence" value="ECO:0007669"/>
    <property type="project" value="TreeGrafter"/>
</dbReference>
<dbReference type="InterPro" id="IPR027417">
    <property type="entry name" value="P-loop_NTPase"/>
</dbReference>
<feature type="transmembrane region" description="Helical" evidence="8">
    <location>
        <begin position="70"/>
        <end position="90"/>
    </location>
</feature>
<evidence type="ECO:0000256" key="5">
    <source>
        <dbReference type="ARBA" id="ARBA00022989"/>
    </source>
</evidence>
<reference evidence="11" key="1">
    <citation type="submission" date="2021-12" db="EMBL/GenBank/DDBJ databases">
        <title>Prjna785345.</title>
        <authorList>
            <person name="Rujirawat T."/>
            <person name="Krajaejun T."/>
        </authorList>
    </citation>
    <scope>NUCLEOTIDE SEQUENCE</scope>
    <source>
        <strain evidence="11">Pi057C3</strain>
    </source>
</reference>
<dbReference type="GO" id="GO:0005524">
    <property type="term" value="F:ATP binding"/>
    <property type="evidence" value="ECO:0007669"/>
    <property type="project" value="InterPro"/>
</dbReference>
<dbReference type="PANTHER" id="PTHR19229">
    <property type="entry name" value="ATP-BINDING CASSETTE TRANSPORTER SUBFAMILY A ABCA"/>
    <property type="match status" value="1"/>
</dbReference>
<keyword evidence="2" id="KW-0813">Transport</keyword>
<dbReference type="Pfam" id="PF00005">
    <property type="entry name" value="ABC_tran"/>
    <property type="match status" value="1"/>
</dbReference>
<dbReference type="GO" id="GO:0140359">
    <property type="term" value="F:ABC-type transporter activity"/>
    <property type="evidence" value="ECO:0007669"/>
    <property type="project" value="InterPro"/>
</dbReference>
<evidence type="ECO:0000256" key="2">
    <source>
        <dbReference type="ARBA" id="ARBA00022448"/>
    </source>
</evidence>
<keyword evidence="5 8" id="KW-1133">Transmembrane helix</keyword>
<keyword evidence="4" id="KW-0677">Repeat</keyword>
<feature type="transmembrane region" description="Helical" evidence="8">
    <location>
        <begin position="110"/>
        <end position="134"/>
    </location>
</feature>
<feature type="domain" description="ABC-2 type transporter transmembrane" evidence="10">
    <location>
        <begin position="48"/>
        <end position="207"/>
    </location>
</feature>
<dbReference type="PANTHER" id="PTHR19229:SF36">
    <property type="entry name" value="ATP-BINDING CASSETTE SUB-FAMILY A MEMBER 2"/>
    <property type="match status" value="1"/>
</dbReference>
<evidence type="ECO:0000256" key="6">
    <source>
        <dbReference type="ARBA" id="ARBA00023136"/>
    </source>
</evidence>
<dbReference type="GO" id="GO:0016020">
    <property type="term" value="C:membrane"/>
    <property type="evidence" value="ECO:0007669"/>
    <property type="project" value="UniProtKB-SubCell"/>
</dbReference>